<keyword evidence="3" id="KW-1185">Reference proteome</keyword>
<reference evidence="2 3" key="1">
    <citation type="journal article" date="2019" name="Int. J. Syst. Evol. Microbiol.">
        <title>The Global Catalogue of Microorganisms (GCM) 10K type strain sequencing project: providing services to taxonomists for standard genome sequencing and annotation.</title>
        <authorList>
            <consortium name="The Broad Institute Genomics Platform"/>
            <consortium name="The Broad Institute Genome Sequencing Center for Infectious Disease"/>
            <person name="Wu L."/>
            <person name="Ma J."/>
        </authorList>
    </citation>
    <scope>NUCLEOTIDE SEQUENCE [LARGE SCALE GENOMIC DNA]</scope>
    <source>
        <strain evidence="2 3">CGMCC 1.3239</strain>
    </source>
</reference>
<evidence type="ECO:0000313" key="2">
    <source>
        <dbReference type="EMBL" id="MFC6753668.1"/>
    </source>
</evidence>
<proteinExistence type="predicted"/>
<gene>
    <name evidence="2" type="ORF">ACFQEU_09370</name>
</gene>
<dbReference type="InterPro" id="IPR058342">
    <property type="entry name" value="DUF8029"/>
</dbReference>
<keyword evidence="1" id="KW-0812">Transmembrane</keyword>
<evidence type="ECO:0000313" key="3">
    <source>
        <dbReference type="Proteomes" id="UP001596442"/>
    </source>
</evidence>
<name>A0ABD5SAS8_9EURY</name>
<keyword evidence="1" id="KW-0472">Membrane</keyword>
<feature type="transmembrane region" description="Helical" evidence="1">
    <location>
        <begin position="37"/>
        <end position="56"/>
    </location>
</feature>
<comment type="caution">
    <text evidence="2">The sequence shown here is derived from an EMBL/GenBank/DDBJ whole genome shotgun (WGS) entry which is preliminary data.</text>
</comment>
<protein>
    <recommendedName>
        <fullName evidence="4">Major facilitator superfamily (MFS) profile domain-containing protein</fullName>
    </recommendedName>
</protein>
<evidence type="ECO:0008006" key="4">
    <source>
        <dbReference type="Google" id="ProtNLM"/>
    </source>
</evidence>
<dbReference type="Proteomes" id="UP001596442">
    <property type="component" value="Unassembled WGS sequence"/>
</dbReference>
<dbReference type="Pfam" id="PF26072">
    <property type="entry name" value="DUF8029"/>
    <property type="match status" value="1"/>
</dbReference>
<organism evidence="2 3">
    <name type="scientific">Halorubrum tibetense</name>
    <dbReference type="NCBI Taxonomy" id="175631"/>
    <lineage>
        <taxon>Archaea</taxon>
        <taxon>Methanobacteriati</taxon>
        <taxon>Methanobacteriota</taxon>
        <taxon>Stenosarchaea group</taxon>
        <taxon>Halobacteria</taxon>
        <taxon>Halobacteriales</taxon>
        <taxon>Haloferacaceae</taxon>
        <taxon>Halorubrum</taxon>
    </lineage>
</organism>
<dbReference type="EMBL" id="JBHSWW010000126">
    <property type="protein sequence ID" value="MFC6753668.1"/>
    <property type="molecule type" value="Genomic_DNA"/>
</dbReference>
<feature type="transmembrane region" description="Helical" evidence="1">
    <location>
        <begin position="63"/>
        <end position="82"/>
    </location>
</feature>
<evidence type="ECO:0000256" key="1">
    <source>
        <dbReference type="SAM" id="Phobius"/>
    </source>
</evidence>
<keyword evidence="1" id="KW-1133">Transmembrane helix</keyword>
<sequence>MTTFAAAVASGIATAHASVPGIPGALAQAGVLGDPMGQLLIALVVIAVVIVVGKFLLSLAWRLITIAVVVVAVAFGLSAAGLI</sequence>
<dbReference type="AlphaFoldDB" id="A0ABD5SAS8"/>
<accession>A0ABD5SAS8</accession>
<dbReference type="RefSeq" id="WP_379781486.1">
    <property type="nucleotide sequence ID" value="NZ_JBHSWW010000126.1"/>
</dbReference>